<dbReference type="Proteomes" id="UP000828390">
    <property type="component" value="Unassembled WGS sequence"/>
</dbReference>
<feature type="region of interest" description="Disordered" evidence="1">
    <location>
        <begin position="114"/>
        <end position="135"/>
    </location>
</feature>
<proteinExistence type="predicted"/>
<evidence type="ECO:0000313" key="3">
    <source>
        <dbReference type="Proteomes" id="UP000828390"/>
    </source>
</evidence>
<evidence type="ECO:0000256" key="1">
    <source>
        <dbReference type="SAM" id="MobiDB-lite"/>
    </source>
</evidence>
<evidence type="ECO:0000313" key="2">
    <source>
        <dbReference type="EMBL" id="KAH3864318.1"/>
    </source>
</evidence>
<feature type="compositionally biased region" description="Basic and acidic residues" evidence="1">
    <location>
        <begin position="121"/>
        <end position="135"/>
    </location>
</feature>
<accession>A0A9D4LV39</accession>
<comment type="caution">
    <text evidence="2">The sequence shown here is derived from an EMBL/GenBank/DDBJ whole genome shotgun (WGS) entry which is preliminary data.</text>
</comment>
<reference evidence="2" key="1">
    <citation type="journal article" date="2019" name="bioRxiv">
        <title>The Genome of the Zebra Mussel, Dreissena polymorpha: A Resource for Invasive Species Research.</title>
        <authorList>
            <person name="McCartney M.A."/>
            <person name="Auch B."/>
            <person name="Kono T."/>
            <person name="Mallez S."/>
            <person name="Zhang Y."/>
            <person name="Obille A."/>
            <person name="Becker A."/>
            <person name="Abrahante J.E."/>
            <person name="Garbe J."/>
            <person name="Badalamenti J.P."/>
            <person name="Herman A."/>
            <person name="Mangelson H."/>
            <person name="Liachko I."/>
            <person name="Sullivan S."/>
            <person name="Sone E.D."/>
            <person name="Koren S."/>
            <person name="Silverstein K.A.T."/>
            <person name="Beckman K.B."/>
            <person name="Gohl D.M."/>
        </authorList>
    </citation>
    <scope>NUCLEOTIDE SEQUENCE</scope>
    <source>
        <strain evidence="2">Duluth1</strain>
        <tissue evidence="2">Whole animal</tissue>
    </source>
</reference>
<name>A0A9D4LV39_DREPO</name>
<keyword evidence="3" id="KW-1185">Reference proteome</keyword>
<dbReference type="EMBL" id="JAIWYP010000002">
    <property type="protein sequence ID" value="KAH3864318.1"/>
    <property type="molecule type" value="Genomic_DNA"/>
</dbReference>
<dbReference type="AlphaFoldDB" id="A0A9D4LV39"/>
<gene>
    <name evidence="2" type="ORF">DPMN_027335</name>
</gene>
<reference evidence="2" key="2">
    <citation type="submission" date="2020-11" db="EMBL/GenBank/DDBJ databases">
        <authorList>
            <person name="McCartney M.A."/>
            <person name="Auch B."/>
            <person name="Kono T."/>
            <person name="Mallez S."/>
            <person name="Becker A."/>
            <person name="Gohl D.M."/>
            <person name="Silverstein K.A.T."/>
            <person name="Koren S."/>
            <person name="Bechman K.B."/>
            <person name="Herman A."/>
            <person name="Abrahante J.E."/>
            <person name="Garbe J."/>
        </authorList>
    </citation>
    <scope>NUCLEOTIDE SEQUENCE</scope>
    <source>
        <strain evidence="2">Duluth1</strain>
        <tissue evidence="2">Whole animal</tissue>
    </source>
</reference>
<organism evidence="2 3">
    <name type="scientific">Dreissena polymorpha</name>
    <name type="common">Zebra mussel</name>
    <name type="synonym">Mytilus polymorpha</name>
    <dbReference type="NCBI Taxonomy" id="45954"/>
    <lineage>
        <taxon>Eukaryota</taxon>
        <taxon>Metazoa</taxon>
        <taxon>Spiralia</taxon>
        <taxon>Lophotrochozoa</taxon>
        <taxon>Mollusca</taxon>
        <taxon>Bivalvia</taxon>
        <taxon>Autobranchia</taxon>
        <taxon>Heteroconchia</taxon>
        <taxon>Euheterodonta</taxon>
        <taxon>Imparidentia</taxon>
        <taxon>Neoheterodontei</taxon>
        <taxon>Myida</taxon>
        <taxon>Dreissenoidea</taxon>
        <taxon>Dreissenidae</taxon>
        <taxon>Dreissena</taxon>
    </lineage>
</organism>
<protein>
    <submittedName>
        <fullName evidence="2">Uncharacterized protein</fullName>
    </submittedName>
</protein>
<sequence>MTLPLRPVASSNIASRLCTTSPLTSDWSVSSSVTAPIYKPTPKAACPKFALQAVSVAISTTATPGTHVQDEPVLHLDDFNVDFLEEEPLVPLVTTASQEVWHTPAKQARLSPISPANACNEEPKRSKGETADAAESEKLQILRNTQKMASDMTSGVEPIAREMSRQNRLLDKQTDLYRITNGVLQIRDDLNQKKSRKENRPPEDCGKICKEMTFSEYS</sequence>